<comment type="catalytic activity">
    <reaction evidence="12">
        <text>(9Z,12Z)-octadecadienoyl-CoA + 2 NADPH + 2 H(+) = (9Z,12Z)-octadecadien-1-ol + 2 NADP(+) + CoA</text>
        <dbReference type="Rhea" id="RHEA:36363"/>
        <dbReference type="ChEBI" id="CHEBI:15378"/>
        <dbReference type="ChEBI" id="CHEBI:57287"/>
        <dbReference type="ChEBI" id="CHEBI:57383"/>
        <dbReference type="ChEBI" id="CHEBI:57783"/>
        <dbReference type="ChEBI" id="CHEBI:58349"/>
        <dbReference type="ChEBI" id="CHEBI:73534"/>
    </reaction>
    <physiologicalReaction direction="left-to-right" evidence="12">
        <dbReference type="Rhea" id="RHEA:36364"/>
    </physiologicalReaction>
</comment>
<gene>
    <name evidence="22" type="ORF">P4O66_003908</name>
</gene>
<keyword evidence="23" id="KW-1185">Reference proteome</keyword>
<keyword evidence="8 20" id="KW-0443">Lipid metabolism</keyword>
<evidence type="ECO:0000256" key="15">
    <source>
        <dbReference type="ARBA" id="ARBA00048521"/>
    </source>
</evidence>
<evidence type="ECO:0000256" key="19">
    <source>
        <dbReference type="ARBA" id="ARBA00049930"/>
    </source>
</evidence>
<evidence type="ECO:0000256" key="9">
    <source>
        <dbReference type="ARBA" id="ARBA00023136"/>
    </source>
</evidence>
<comment type="caution">
    <text evidence="22">The sequence shown here is derived from an EMBL/GenBank/DDBJ whole genome shotgun (WGS) entry which is preliminary data.</text>
</comment>
<evidence type="ECO:0000256" key="18">
    <source>
        <dbReference type="ARBA" id="ARBA00049928"/>
    </source>
</evidence>
<keyword evidence="3 20" id="KW-0444">Lipid biosynthesis</keyword>
<evidence type="ECO:0000256" key="8">
    <source>
        <dbReference type="ARBA" id="ARBA00023098"/>
    </source>
</evidence>
<dbReference type="EC" id="1.2.1.84" evidence="20"/>
<comment type="catalytic activity">
    <reaction evidence="19">
        <text>eicosanoyl-CoA + 2 NADPH + 2 H(+) = eicosan-1-ol + 2 NADP(+) + CoA</text>
        <dbReference type="Rhea" id="RHEA:81727"/>
        <dbReference type="ChEBI" id="CHEBI:15378"/>
        <dbReference type="ChEBI" id="CHEBI:57287"/>
        <dbReference type="ChEBI" id="CHEBI:57380"/>
        <dbReference type="ChEBI" id="CHEBI:57783"/>
        <dbReference type="ChEBI" id="CHEBI:58349"/>
        <dbReference type="ChEBI" id="CHEBI:75627"/>
    </reaction>
    <physiologicalReaction direction="left-to-right" evidence="19">
        <dbReference type="Rhea" id="RHEA:81728"/>
    </physiologicalReaction>
</comment>
<dbReference type="Proteomes" id="UP001239994">
    <property type="component" value="Unassembled WGS sequence"/>
</dbReference>
<evidence type="ECO:0000313" key="22">
    <source>
        <dbReference type="EMBL" id="KAK1803973.1"/>
    </source>
</evidence>
<dbReference type="PANTHER" id="PTHR11011:SF119">
    <property type="entry name" value="FATTY ACYL-COA REDUCTASE 1"/>
    <property type="match status" value="1"/>
</dbReference>
<feature type="domain" description="Thioester reductase (TE)" evidence="21">
    <location>
        <begin position="15"/>
        <end position="284"/>
    </location>
</feature>
<accession>A0AAD9E4E5</accession>
<dbReference type="InterPro" id="IPR026055">
    <property type="entry name" value="FAR"/>
</dbReference>
<evidence type="ECO:0000313" key="23">
    <source>
        <dbReference type="Proteomes" id="UP001239994"/>
    </source>
</evidence>
<dbReference type="FunFam" id="3.40.50.720:FF:000123">
    <property type="entry name" value="Fatty acyl-CoA reductase"/>
    <property type="match status" value="1"/>
</dbReference>
<comment type="similarity">
    <text evidence="2 20">Belongs to the fatty acyl-CoA reductase family.</text>
</comment>
<dbReference type="EMBL" id="JAROKS010000004">
    <property type="protein sequence ID" value="KAK1803973.1"/>
    <property type="molecule type" value="Genomic_DNA"/>
</dbReference>
<dbReference type="Pfam" id="PF07993">
    <property type="entry name" value="NAD_binding_4"/>
    <property type="match status" value="1"/>
</dbReference>
<keyword evidence="9" id="KW-0472">Membrane</keyword>
<evidence type="ECO:0000256" key="7">
    <source>
        <dbReference type="ARBA" id="ARBA00023002"/>
    </source>
</evidence>
<evidence type="ECO:0000256" key="12">
    <source>
        <dbReference type="ARBA" id="ARBA00047362"/>
    </source>
</evidence>
<comment type="catalytic activity">
    <reaction evidence="16">
        <text>a long-chain fatty acyl-CoA + 2 NADPH + 2 H(+) = a long-chain primary fatty alcohol + 2 NADP(+) + CoA</text>
        <dbReference type="Rhea" id="RHEA:52716"/>
        <dbReference type="ChEBI" id="CHEBI:15378"/>
        <dbReference type="ChEBI" id="CHEBI:57287"/>
        <dbReference type="ChEBI" id="CHEBI:57783"/>
        <dbReference type="ChEBI" id="CHEBI:58349"/>
        <dbReference type="ChEBI" id="CHEBI:77396"/>
        <dbReference type="ChEBI" id="CHEBI:83139"/>
        <dbReference type="EC" id="1.2.1.84"/>
    </reaction>
    <physiologicalReaction direction="left-to-right" evidence="16">
        <dbReference type="Rhea" id="RHEA:52717"/>
    </physiologicalReaction>
</comment>
<dbReference type="AlphaFoldDB" id="A0AAD9E4E5"/>
<dbReference type="SUPFAM" id="SSF51735">
    <property type="entry name" value="NAD(P)-binding Rossmann-fold domains"/>
    <property type="match status" value="1"/>
</dbReference>
<dbReference type="PANTHER" id="PTHR11011">
    <property type="entry name" value="MALE STERILITY PROTEIN 2-RELATED"/>
    <property type="match status" value="1"/>
</dbReference>
<dbReference type="GO" id="GO:0008610">
    <property type="term" value="P:lipid biosynthetic process"/>
    <property type="evidence" value="ECO:0007669"/>
    <property type="project" value="UniProtKB-ARBA"/>
</dbReference>
<evidence type="ECO:0000256" key="10">
    <source>
        <dbReference type="ARBA" id="ARBA00023140"/>
    </source>
</evidence>
<comment type="function">
    <text evidence="20">Catalyzes the reduction of fatty acyl-CoA to fatty alcohols.</text>
</comment>
<name>A0AAD9E4E5_9TELE</name>
<dbReference type="GO" id="GO:0005778">
    <property type="term" value="C:peroxisomal membrane"/>
    <property type="evidence" value="ECO:0007669"/>
    <property type="project" value="UniProtKB-SubCell"/>
</dbReference>
<evidence type="ECO:0000259" key="21">
    <source>
        <dbReference type="Pfam" id="PF07993"/>
    </source>
</evidence>
<evidence type="ECO:0000256" key="13">
    <source>
        <dbReference type="ARBA" id="ARBA00047934"/>
    </source>
</evidence>
<reference evidence="22" key="1">
    <citation type="submission" date="2023-03" db="EMBL/GenBank/DDBJ databases">
        <title>Electrophorus voltai genome.</title>
        <authorList>
            <person name="Bian C."/>
        </authorList>
    </citation>
    <scope>NUCLEOTIDE SEQUENCE</scope>
    <source>
        <strain evidence="22">CB-2022</strain>
        <tissue evidence="22">Muscle</tissue>
    </source>
</reference>
<keyword evidence="7 20" id="KW-0560">Oxidoreductase</keyword>
<keyword evidence="4" id="KW-0812">Transmembrane</keyword>
<comment type="subcellular location">
    <subcellularLocation>
        <location evidence="1">Peroxisome membrane</location>
        <topology evidence="1">Single-pass membrane protein</topology>
    </subcellularLocation>
</comment>
<evidence type="ECO:0000256" key="5">
    <source>
        <dbReference type="ARBA" id="ARBA00022857"/>
    </source>
</evidence>
<comment type="function">
    <text evidence="11">Catalyzes the reduction of saturated and unsaturated C16 or C18 fatty acyl-CoA to fatty alcohols. It plays an essential role in the production of ether lipids/plasmalogens which synthesis requires fatty alcohols. In parallel, it is also required for wax monoesters production since fatty alcohols also constitute a substrate for their synthesis.</text>
</comment>
<comment type="catalytic activity">
    <reaction evidence="15">
        <text>hexadecanoyl-CoA + 2 NADPH + 2 H(+) = hexadecan-1-ol + 2 NADP(+) + CoA</text>
        <dbReference type="Rhea" id="RHEA:36315"/>
        <dbReference type="ChEBI" id="CHEBI:15378"/>
        <dbReference type="ChEBI" id="CHEBI:16125"/>
        <dbReference type="ChEBI" id="CHEBI:57287"/>
        <dbReference type="ChEBI" id="CHEBI:57379"/>
        <dbReference type="ChEBI" id="CHEBI:57783"/>
        <dbReference type="ChEBI" id="CHEBI:58349"/>
        <dbReference type="EC" id="1.2.1.84"/>
    </reaction>
    <physiologicalReaction direction="left-to-right" evidence="15">
        <dbReference type="Rhea" id="RHEA:36316"/>
    </physiologicalReaction>
</comment>
<organism evidence="22 23">
    <name type="scientific">Electrophorus voltai</name>
    <dbReference type="NCBI Taxonomy" id="2609070"/>
    <lineage>
        <taxon>Eukaryota</taxon>
        <taxon>Metazoa</taxon>
        <taxon>Chordata</taxon>
        <taxon>Craniata</taxon>
        <taxon>Vertebrata</taxon>
        <taxon>Euteleostomi</taxon>
        <taxon>Actinopterygii</taxon>
        <taxon>Neopterygii</taxon>
        <taxon>Teleostei</taxon>
        <taxon>Ostariophysi</taxon>
        <taxon>Gymnotiformes</taxon>
        <taxon>Gymnotoidei</taxon>
        <taxon>Gymnotidae</taxon>
        <taxon>Electrophorus</taxon>
    </lineage>
</organism>
<dbReference type="GO" id="GO:0102965">
    <property type="term" value="F:alcohol-forming long-chain fatty acyl-CoA reductase activity"/>
    <property type="evidence" value="ECO:0007669"/>
    <property type="project" value="UniProtKB-EC"/>
</dbReference>
<evidence type="ECO:0000256" key="1">
    <source>
        <dbReference type="ARBA" id="ARBA00004549"/>
    </source>
</evidence>
<keyword evidence="10" id="KW-0576">Peroxisome</keyword>
<sequence>MATIPEYYAGKSVLITGATGFMGKVLLEKLLRSCPGVKTTYVLVRSKAGQSPSARVADMINCKLFDRLREEQPDFAEKIVAVNSDLTQPDLDLSREDQDKLTGCVHIVFHCAATIRFNEPLKDAMQLNVLATQKMVSLAHRMKNLEVFIHVSTAYANCDRELIEEVVYPPPVDYRKLIDTLEWMDDKLVSLMTPKLIGERPNTYTYTKALAEYLVQQECGNLNVAIVRPSIVGASWKEPFPGWIDNFNGPSGIIIAAGKGILRTMRASNTAIADLVPVDVVINTTLAAAWYSGSQRHTRPKSVLVYNCTTGAINPFRWGEVGQSSVVVDMAPVPCFLKEYCINTIFKTNPLEQAIRRPNVNLRSNFFTNQYWTAVSHTLPALLYDAYLWLTGQKPRSRGQLQSKSNRPCASLISI</sequence>
<comment type="catalytic activity">
    <reaction evidence="18">
        <text>16-methylheptadecanoyl-CoA + 2 NADPH + 2 H(+) = 16-methylheptadecan-1-ol + 2 NADP(+) + CoA</text>
        <dbReference type="Rhea" id="RHEA:81763"/>
        <dbReference type="ChEBI" id="CHEBI:15378"/>
        <dbReference type="ChEBI" id="CHEBI:57287"/>
        <dbReference type="ChEBI" id="CHEBI:57783"/>
        <dbReference type="ChEBI" id="CHEBI:58349"/>
        <dbReference type="ChEBI" id="CHEBI:84911"/>
        <dbReference type="ChEBI" id="CHEBI:231998"/>
    </reaction>
    <physiologicalReaction direction="left-to-right" evidence="18">
        <dbReference type="Rhea" id="RHEA:81764"/>
    </physiologicalReaction>
</comment>
<comment type="catalytic activity">
    <reaction evidence="13">
        <text>(9Z)-octadecenoyl-CoA + 2 NADPH + 2 H(+) = (9Z)-octadecen-1-ol + 2 NADP(+) + CoA</text>
        <dbReference type="Rhea" id="RHEA:36323"/>
        <dbReference type="ChEBI" id="CHEBI:15378"/>
        <dbReference type="ChEBI" id="CHEBI:57287"/>
        <dbReference type="ChEBI" id="CHEBI:57387"/>
        <dbReference type="ChEBI" id="CHEBI:57783"/>
        <dbReference type="ChEBI" id="CHEBI:58349"/>
        <dbReference type="ChEBI" id="CHEBI:73504"/>
    </reaction>
    <physiologicalReaction direction="left-to-right" evidence="13">
        <dbReference type="Rhea" id="RHEA:36324"/>
    </physiologicalReaction>
</comment>
<dbReference type="Gene3D" id="3.40.50.720">
    <property type="entry name" value="NAD(P)-binding Rossmann-like Domain"/>
    <property type="match status" value="1"/>
</dbReference>
<keyword evidence="6" id="KW-1133">Transmembrane helix</keyword>
<dbReference type="InterPro" id="IPR036291">
    <property type="entry name" value="NAD(P)-bd_dom_sf"/>
</dbReference>
<evidence type="ECO:0000256" key="6">
    <source>
        <dbReference type="ARBA" id="ARBA00022989"/>
    </source>
</evidence>
<dbReference type="GO" id="GO:0035336">
    <property type="term" value="P:long-chain fatty-acyl-CoA metabolic process"/>
    <property type="evidence" value="ECO:0007669"/>
    <property type="project" value="TreeGrafter"/>
</dbReference>
<evidence type="ECO:0000256" key="4">
    <source>
        <dbReference type="ARBA" id="ARBA00022692"/>
    </source>
</evidence>
<evidence type="ECO:0000256" key="11">
    <source>
        <dbReference type="ARBA" id="ARBA00045581"/>
    </source>
</evidence>
<evidence type="ECO:0000256" key="14">
    <source>
        <dbReference type="ARBA" id="ARBA00047991"/>
    </source>
</evidence>
<evidence type="ECO:0000256" key="3">
    <source>
        <dbReference type="ARBA" id="ARBA00022516"/>
    </source>
</evidence>
<evidence type="ECO:0000256" key="20">
    <source>
        <dbReference type="RuleBase" id="RU363097"/>
    </source>
</evidence>
<proteinExistence type="inferred from homology"/>
<dbReference type="InterPro" id="IPR013120">
    <property type="entry name" value="FAR_NAD-bd"/>
</dbReference>
<dbReference type="GO" id="GO:0080019">
    <property type="term" value="F:alcohol-forming very long-chain fatty acyl-CoA reductase activity"/>
    <property type="evidence" value="ECO:0007669"/>
    <property type="project" value="InterPro"/>
</dbReference>
<dbReference type="CDD" id="cd05236">
    <property type="entry name" value="FAR-N_SDR_e"/>
    <property type="match status" value="1"/>
</dbReference>
<keyword evidence="5 20" id="KW-0521">NADP</keyword>
<comment type="catalytic activity">
    <reaction evidence="14">
        <text>octadecanoyl-CoA + 2 NADPH + 2 H(+) = octadecan-1-ol + 2 NADP(+) + CoA</text>
        <dbReference type="Rhea" id="RHEA:36319"/>
        <dbReference type="ChEBI" id="CHEBI:15378"/>
        <dbReference type="ChEBI" id="CHEBI:32154"/>
        <dbReference type="ChEBI" id="CHEBI:57287"/>
        <dbReference type="ChEBI" id="CHEBI:57394"/>
        <dbReference type="ChEBI" id="CHEBI:57783"/>
        <dbReference type="ChEBI" id="CHEBI:58349"/>
        <dbReference type="EC" id="1.2.1.84"/>
    </reaction>
    <physiologicalReaction direction="left-to-right" evidence="14">
        <dbReference type="Rhea" id="RHEA:36320"/>
    </physiologicalReaction>
</comment>
<protein>
    <recommendedName>
        <fullName evidence="20">Fatty acyl-CoA reductase</fullName>
        <ecNumber evidence="20">1.2.1.84</ecNumber>
    </recommendedName>
</protein>
<comment type="catalytic activity">
    <reaction evidence="17">
        <text>18-methylnonadecanoyl-CoA + 2 NADPH + 2 H(+) = 18-methylnonadecan-1-ol + 2 NADP(+) + CoA</text>
        <dbReference type="Rhea" id="RHEA:81767"/>
        <dbReference type="ChEBI" id="CHEBI:15378"/>
        <dbReference type="ChEBI" id="CHEBI:57287"/>
        <dbReference type="ChEBI" id="CHEBI:57783"/>
        <dbReference type="ChEBI" id="CHEBI:58349"/>
        <dbReference type="ChEBI" id="CHEBI:84914"/>
        <dbReference type="ChEBI" id="CHEBI:231999"/>
    </reaction>
    <physiologicalReaction direction="left-to-right" evidence="17">
        <dbReference type="Rhea" id="RHEA:81768"/>
    </physiologicalReaction>
</comment>
<evidence type="ECO:0000256" key="17">
    <source>
        <dbReference type="ARBA" id="ARBA00049865"/>
    </source>
</evidence>
<evidence type="ECO:0000256" key="2">
    <source>
        <dbReference type="ARBA" id="ARBA00005928"/>
    </source>
</evidence>
<evidence type="ECO:0000256" key="16">
    <source>
        <dbReference type="ARBA" id="ARBA00049089"/>
    </source>
</evidence>